<reference evidence="2" key="1">
    <citation type="journal article" date="2020" name="Stud. Mycol.">
        <title>101 Dothideomycetes genomes: a test case for predicting lifestyles and emergence of pathogens.</title>
        <authorList>
            <person name="Haridas S."/>
            <person name="Albert R."/>
            <person name="Binder M."/>
            <person name="Bloem J."/>
            <person name="Labutti K."/>
            <person name="Salamov A."/>
            <person name="Andreopoulos B."/>
            <person name="Baker S."/>
            <person name="Barry K."/>
            <person name="Bills G."/>
            <person name="Bluhm B."/>
            <person name="Cannon C."/>
            <person name="Castanera R."/>
            <person name="Culley D."/>
            <person name="Daum C."/>
            <person name="Ezra D."/>
            <person name="Gonzalez J."/>
            <person name="Henrissat B."/>
            <person name="Kuo A."/>
            <person name="Liang C."/>
            <person name="Lipzen A."/>
            <person name="Lutzoni F."/>
            <person name="Magnuson J."/>
            <person name="Mondo S."/>
            <person name="Nolan M."/>
            <person name="Ohm R."/>
            <person name="Pangilinan J."/>
            <person name="Park H.-J."/>
            <person name="Ramirez L."/>
            <person name="Alfaro M."/>
            <person name="Sun H."/>
            <person name="Tritt A."/>
            <person name="Yoshinaga Y."/>
            <person name="Zwiers L.-H."/>
            <person name="Turgeon B."/>
            <person name="Goodwin S."/>
            <person name="Spatafora J."/>
            <person name="Crous P."/>
            <person name="Grigoriev I."/>
        </authorList>
    </citation>
    <scope>NUCLEOTIDE SEQUENCE</scope>
    <source>
        <strain evidence="2">CBS 122368</strain>
    </source>
</reference>
<evidence type="ECO:0000313" key="3">
    <source>
        <dbReference type="Proteomes" id="UP000800094"/>
    </source>
</evidence>
<dbReference type="GeneID" id="54582364"/>
<dbReference type="AlphaFoldDB" id="A0A6A6IGB5"/>
<feature type="compositionally biased region" description="Polar residues" evidence="1">
    <location>
        <begin position="143"/>
        <end position="156"/>
    </location>
</feature>
<sequence>MSGFEILGAVAGGSQLVGYIFGIGSSIIELQDHIKHCPARIQSYSARLESLSSVIQDIKNNEQLCAQITTNLLDSISKEVDALKSTLRTSFPTGTRKSRAKYLKIPKEKKAEKRIKDSFATLDAYKLDLVLCMSYSSKEEMADNSSDSMSNATSMTVVEPSETRLALRTNTADSLATTIAPDSSAADSKPSMQMPAPEGSPEEGPTSQGQAQDEPSQCTFSNVRIEGDIFGAIGTGVNRGRFESCVASGCTVAVIGPTNFNGMHRILASGVINSLPIPAKFNRT</sequence>
<proteinExistence type="predicted"/>
<evidence type="ECO:0008006" key="4">
    <source>
        <dbReference type="Google" id="ProtNLM"/>
    </source>
</evidence>
<protein>
    <recommendedName>
        <fullName evidence="4">Fungal N-terminal domain-containing protein</fullName>
    </recommendedName>
</protein>
<feature type="compositionally biased region" description="Polar residues" evidence="1">
    <location>
        <begin position="168"/>
        <end position="177"/>
    </location>
</feature>
<feature type="compositionally biased region" description="Polar residues" evidence="1">
    <location>
        <begin position="205"/>
        <end position="216"/>
    </location>
</feature>
<name>A0A6A6IGB5_9PLEO</name>
<evidence type="ECO:0000313" key="2">
    <source>
        <dbReference type="EMBL" id="KAF2249249.1"/>
    </source>
</evidence>
<dbReference type="RefSeq" id="XP_033684253.1">
    <property type="nucleotide sequence ID" value="XM_033829034.1"/>
</dbReference>
<gene>
    <name evidence="2" type="ORF">BU26DRAFT_519381</name>
</gene>
<dbReference type="Proteomes" id="UP000800094">
    <property type="component" value="Unassembled WGS sequence"/>
</dbReference>
<feature type="compositionally biased region" description="Low complexity" evidence="1">
    <location>
        <begin position="180"/>
        <end position="191"/>
    </location>
</feature>
<accession>A0A6A6IGB5</accession>
<dbReference type="OrthoDB" id="3562540at2759"/>
<evidence type="ECO:0000256" key="1">
    <source>
        <dbReference type="SAM" id="MobiDB-lite"/>
    </source>
</evidence>
<feature type="region of interest" description="Disordered" evidence="1">
    <location>
        <begin position="140"/>
        <end position="216"/>
    </location>
</feature>
<keyword evidence="3" id="KW-1185">Reference proteome</keyword>
<organism evidence="2 3">
    <name type="scientific">Trematosphaeria pertusa</name>
    <dbReference type="NCBI Taxonomy" id="390896"/>
    <lineage>
        <taxon>Eukaryota</taxon>
        <taxon>Fungi</taxon>
        <taxon>Dikarya</taxon>
        <taxon>Ascomycota</taxon>
        <taxon>Pezizomycotina</taxon>
        <taxon>Dothideomycetes</taxon>
        <taxon>Pleosporomycetidae</taxon>
        <taxon>Pleosporales</taxon>
        <taxon>Massarineae</taxon>
        <taxon>Trematosphaeriaceae</taxon>
        <taxon>Trematosphaeria</taxon>
    </lineage>
</organism>
<dbReference type="EMBL" id="ML987195">
    <property type="protein sequence ID" value="KAF2249249.1"/>
    <property type="molecule type" value="Genomic_DNA"/>
</dbReference>